<evidence type="ECO:0000256" key="2">
    <source>
        <dbReference type="ARBA" id="ARBA00022598"/>
    </source>
</evidence>
<evidence type="ECO:0000256" key="4">
    <source>
        <dbReference type="ARBA" id="ARBA00022741"/>
    </source>
</evidence>
<evidence type="ECO:0000256" key="5">
    <source>
        <dbReference type="ARBA" id="ARBA00022755"/>
    </source>
</evidence>
<dbReference type="FunFam" id="1.10.300.10:FF:000001">
    <property type="entry name" value="Adenylosuccinate synthetase"/>
    <property type="match status" value="1"/>
</dbReference>
<keyword evidence="7 8" id="KW-0342">GTP-binding</keyword>
<dbReference type="FunFam" id="3.90.170.10:FF:000001">
    <property type="entry name" value="Adenylosuccinate synthetase"/>
    <property type="match status" value="1"/>
</dbReference>
<dbReference type="GO" id="GO:0005525">
    <property type="term" value="F:GTP binding"/>
    <property type="evidence" value="ECO:0007669"/>
    <property type="project" value="UniProtKB-UniRule"/>
</dbReference>
<dbReference type="InterPro" id="IPR018220">
    <property type="entry name" value="Adenylosuccin_syn_GTP-bd"/>
</dbReference>
<feature type="binding site" evidence="8">
    <location>
        <begin position="40"/>
        <end position="42"/>
    </location>
    <ligand>
        <name>GTP</name>
        <dbReference type="ChEBI" id="CHEBI:37565"/>
    </ligand>
</feature>
<feature type="binding site" evidence="8">
    <location>
        <position position="40"/>
    </location>
    <ligand>
        <name>Mg(2+)</name>
        <dbReference type="ChEBI" id="CHEBI:18420"/>
    </ligand>
</feature>
<comment type="cofactor">
    <cofactor evidence="8">
        <name>Mg(2+)</name>
        <dbReference type="ChEBI" id="CHEBI:18420"/>
    </cofactor>
    <text evidence="8">Binds 1 Mg(2+) ion per subunit.</text>
</comment>
<evidence type="ECO:0000256" key="6">
    <source>
        <dbReference type="ARBA" id="ARBA00022842"/>
    </source>
</evidence>
<feature type="active site" evidence="9">
    <location>
        <position position="140"/>
    </location>
</feature>
<keyword evidence="3 8" id="KW-0479">Metal-binding</keyword>
<dbReference type="UniPathway" id="UPA00075">
    <property type="reaction ID" value="UER00335"/>
</dbReference>
<dbReference type="GO" id="GO:0005737">
    <property type="term" value="C:cytoplasm"/>
    <property type="evidence" value="ECO:0007669"/>
    <property type="project" value="UniProtKB-SubCell"/>
</dbReference>
<feature type="binding site" evidence="8">
    <location>
        <begin position="412"/>
        <end position="414"/>
    </location>
    <ligand>
        <name>GTP</name>
        <dbReference type="ChEBI" id="CHEBI:37565"/>
    </ligand>
</feature>
<dbReference type="InterPro" id="IPR042110">
    <property type="entry name" value="Adenylosuccinate_synth_dom2"/>
</dbReference>
<evidence type="ECO:0000313" key="11">
    <source>
        <dbReference type="EMBL" id="TKJ38558.1"/>
    </source>
</evidence>
<dbReference type="InterPro" id="IPR033128">
    <property type="entry name" value="Adenylosuccin_syn_Lys_AS"/>
</dbReference>
<dbReference type="Gene3D" id="1.10.300.10">
    <property type="entry name" value="Adenylosuccinate Synthetase, subunit A, domain 2"/>
    <property type="match status" value="1"/>
</dbReference>
<dbReference type="EC" id="6.3.4.4" evidence="8 10"/>
<dbReference type="InterPro" id="IPR042109">
    <property type="entry name" value="Adenylosuccinate_synth_dom1"/>
</dbReference>
<comment type="similarity">
    <text evidence="8 10">Belongs to the adenylosuccinate synthetase family.</text>
</comment>
<comment type="pathway">
    <text evidence="8 10">Purine metabolism; AMP biosynthesis via de novo pathway; AMP from IMP: step 1/2.</text>
</comment>
<feature type="binding site" description="in other chain" evidence="8">
    <location>
        <position position="224"/>
    </location>
    <ligand>
        <name>IMP</name>
        <dbReference type="ChEBI" id="CHEBI:58053"/>
        <note>ligand shared between dimeric partners</note>
    </ligand>
</feature>
<dbReference type="AlphaFoldDB" id="A0A532UUD5"/>
<dbReference type="SUPFAM" id="SSF52540">
    <property type="entry name" value="P-loop containing nucleoside triphosphate hydrolases"/>
    <property type="match status" value="1"/>
</dbReference>
<evidence type="ECO:0000313" key="12">
    <source>
        <dbReference type="Proteomes" id="UP000319619"/>
    </source>
</evidence>
<dbReference type="Proteomes" id="UP000319619">
    <property type="component" value="Unassembled WGS sequence"/>
</dbReference>
<feature type="binding site" evidence="8">
    <location>
        <begin position="12"/>
        <end position="18"/>
    </location>
    <ligand>
        <name>GTP</name>
        <dbReference type="ChEBI" id="CHEBI:37565"/>
    </ligand>
</feature>
<feature type="binding site" evidence="8">
    <location>
        <begin position="331"/>
        <end position="333"/>
    </location>
    <ligand>
        <name>GTP</name>
        <dbReference type="ChEBI" id="CHEBI:37565"/>
    </ligand>
</feature>
<gene>
    <name evidence="8" type="primary">purA</name>
    <name evidence="11" type="ORF">CEE37_12395</name>
</gene>
<dbReference type="PANTHER" id="PTHR11846">
    <property type="entry name" value="ADENYLOSUCCINATE SYNTHETASE"/>
    <property type="match status" value="1"/>
</dbReference>
<comment type="subunit">
    <text evidence="1 8">Homodimer.</text>
</comment>
<dbReference type="SMART" id="SM00788">
    <property type="entry name" value="Adenylsucc_synt"/>
    <property type="match status" value="1"/>
</dbReference>
<feature type="binding site" description="in other chain" evidence="8">
    <location>
        <begin position="13"/>
        <end position="16"/>
    </location>
    <ligand>
        <name>IMP</name>
        <dbReference type="ChEBI" id="CHEBI:58053"/>
        <note>ligand shared between dimeric partners</note>
    </ligand>
</feature>
<evidence type="ECO:0000256" key="1">
    <source>
        <dbReference type="ARBA" id="ARBA00011738"/>
    </source>
</evidence>
<dbReference type="InterPro" id="IPR027417">
    <property type="entry name" value="P-loop_NTPase"/>
</dbReference>
<evidence type="ECO:0000256" key="3">
    <source>
        <dbReference type="ARBA" id="ARBA00022723"/>
    </source>
</evidence>
<feature type="binding site" evidence="8">
    <location>
        <position position="305"/>
    </location>
    <ligand>
        <name>GTP</name>
        <dbReference type="ChEBI" id="CHEBI:37565"/>
    </ligand>
</feature>
<keyword evidence="2 8" id="KW-0436">Ligase</keyword>
<dbReference type="GO" id="GO:0046040">
    <property type="term" value="P:IMP metabolic process"/>
    <property type="evidence" value="ECO:0007669"/>
    <property type="project" value="TreeGrafter"/>
</dbReference>
<dbReference type="Pfam" id="PF00709">
    <property type="entry name" value="Adenylsucc_synt"/>
    <property type="match status" value="1"/>
</dbReference>
<dbReference type="NCBIfam" id="TIGR00184">
    <property type="entry name" value="purA"/>
    <property type="match status" value="1"/>
</dbReference>
<feature type="binding site" description="in other chain" evidence="8">
    <location>
        <position position="129"/>
    </location>
    <ligand>
        <name>IMP</name>
        <dbReference type="ChEBI" id="CHEBI:58053"/>
        <note>ligand shared between dimeric partners</note>
    </ligand>
</feature>
<dbReference type="PANTHER" id="PTHR11846:SF0">
    <property type="entry name" value="ADENYLOSUCCINATE SYNTHETASE"/>
    <property type="match status" value="1"/>
</dbReference>
<keyword evidence="5 8" id="KW-0658">Purine biosynthesis</keyword>
<dbReference type="GO" id="GO:0004019">
    <property type="term" value="F:adenylosuccinate synthase activity"/>
    <property type="evidence" value="ECO:0007669"/>
    <property type="project" value="UniProtKB-UniRule"/>
</dbReference>
<comment type="catalytic activity">
    <reaction evidence="8 10">
        <text>IMP + L-aspartate + GTP = N(6)-(1,2-dicarboxyethyl)-AMP + GDP + phosphate + 2 H(+)</text>
        <dbReference type="Rhea" id="RHEA:15753"/>
        <dbReference type="ChEBI" id="CHEBI:15378"/>
        <dbReference type="ChEBI" id="CHEBI:29991"/>
        <dbReference type="ChEBI" id="CHEBI:37565"/>
        <dbReference type="ChEBI" id="CHEBI:43474"/>
        <dbReference type="ChEBI" id="CHEBI:57567"/>
        <dbReference type="ChEBI" id="CHEBI:58053"/>
        <dbReference type="ChEBI" id="CHEBI:58189"/>
        <dbReference type="EC" id="6.3.4.4"/>
    </reaction>
</comment>
<comment type="caution">
    <text evidence="11">The sequence shown here is derived from an EMBL/GenBank/DDBJ whole genome shotgun (WGS) entry which is preliminary data.</text>
</comment>
<dbReference type="CDD" id="cd03108">
    <property type="entry name" value="AdSS"/>
    <property type="match status" value="1"/>
</dbReference>
<feature type="binding site" evidence="8">
    <location>
        <position position="143"/>
    </location>
    <ligand>
        <name>IMP</name>
        <dbReference type="ChEBI" id="CHEBI:58053"/>
        <note>ligand shared between dimeric partners</note>
    </ligand>
</feature>
<protein>
    <recommendedName>
        <fullName evidence="8 10">Adenylosuccinate synthetase</fullName>
        <shortName evidence="8">AMPSase</shortName>
        <shortName evidence="8">AdSS</shortName>
        <ecNumber evidence="8 10">6.3.4.4</ecNumber>
    </recommendedName>
    <alternativeName>
        <fullName evidence="8">IMP--aspartate ligase</fullName>
    </alternativeName>
</protein>
<comment type="subcellular location">
    <subcellularLocation>
        <location evidence="8">Cytoplasm</location>
    </subcellularLocation>
</comment>
<dbReference type="PROSITE" id="PS00513">
    <property type="entry name" value="ADENYLOSUCCIN_SYN_2"/>
    <property type="match status" value="1"/>
</dbReference>
<feature type="active site" description="Proton acceptor" evidence="8">
    <location>
        <position position="13"/>
    </location>
</feature>
<proteinExistence type="inferred from homology"/>
<dbReference type="GO" id="GO:0044208">
    <property type="term" value="P:'de novo' AMP biosynthetic process"/>
    <property type="evidence" value="ECO:0007669"/>
    <property type="project" value="UniProtKB-UniRule"/>
</dbReference>
<dbReference type="Gene3D" id="3.40.440.10">
    <property type="entry name" value="Adenylosuccinate Synthetase, subunit A, domain 1"/>
    <property type="match status" value="1"/>
</dbReference>
<keyword evidence="8" id="KW-0963">Cytoplasm</keyword>
<accession>A0A532UUD5</accession>
<feature type="binding site" evidence="8">
    <location>
        <position position="13"/>
    </location>
    <ligand>
        <name>Mg(2+)</name>
        <dbReference type="ChEBI" id="CHEBI:18420"/>
    </ligand>
</feature>
<feature type="active site" description="Proton donor" evidence="8">
    <location>
        <position position="41"/>
    </location>
</feature>
<keyword evidence="6 8" id="KW-0460">Magnesium</keyword>
<dbReference type="EMBL" id="NJBN01000009">
    <property type="protein sequence ID" value="TKJ38558.1"/>
    <property type="molecule type" value="Genomic_DNA"/>
</dbReference>
<dbReference type="Gene3D" id="3.90.170.10">
    <property type="entry name" value="Adenylosuccinate Synthetase, subunit A, domain 3"/>
    <property type="match status" value="1"/>
</dbReference>
<feature type="binding site" description="in other chain" evidence="8">
    <location>
        <position position="239"/>
    </location>
    <ligand>
        <name>IMP</name>
        <dbReference type="ChEBI" id="CHEBI:58053"/>
        <note>ligand shared between dimeric partners</note>
    </ligand>
</feature>
<evidence type="ECO:0000256" key="9">
    <source>
        <dbReference type="PROSITE-ProRule" id="PRU10134"/>
    </source>
</evidence>
<organism evidence="11 12">
    <name type="scientific">candidate division LCP-89 bacterium B3_LCP</name>
    <dbReference type="NCBI Taxonomy" id="2012998"/>
    <lineage>
        <taxon>Bacteria</taxon>
        <taxon>Pseudomonadati</taxon>
        <taxon>Bacteria division LCP-89</taxon>
    </lineage>
</organism>
<dbReference type="NCBIfam" id="NF002223">
    <property type="entry name" value="PRK01117.1"/>
    <property type="match status" value="1"/>
</dbReference>
<dbReference type="PROSITE" id="PS01266">
    <property type="entry name" value="ADENYLOSUCCIN_SYN_1"/>
    <property type="match status" value="1"/>
</dbReference>
<evidence type="ECO:0000256" key="10">
    <source>
        <dbReference type="RuleBase" id="RU000520"/>
    </source>
</evidence>
<comment type="function">
    <text evidence="8">Plays an important role in the de novo pathway of purine nucleotide biosynthesis. Catalyzes the first committed step in the biosynthesis of AMP from IMP.</text>
</comment>
<feature type="binding site" description="in other chain" evidence="8">
    <location>
        <position position="303"/>
    </location>
    <ligand>
        <name>IMP</name>
        <dbReference type="ChEBI" id="CHEBI:58053"/>
        <note>ligand shared between dimeric partners</note>
    </ligand>
</feature>
<dbReference type="HAMAP" id="MF_00011">
    <property type="entry name" value="Adenylosucc_synth"/>
    <property type="match status" value="1"/>
</dbReference>
<evidence type="ECO:0000256" key="7">
    <source>
        <dbReference type="ARBA" id="ARBA00023134"/>
    </source>
</evidence>
<dbReference type="InterPro" id="IPR042111">
    <property type="entry name" value="Adenylosuccinate_synth_dom3"/>
</dbReference>
<dbReference type="GO" id="GO:0000287">
    <property type="term" value="F:magnesium ion binding"/>
    <property type="evidence" value="ECO:0007669"/>
    <property type="project" value="UniProtKB-UniRule"/>
</dbReference>
<reference evidence="11 12" key="1">
    <citation type="submission" date="2017-06" db="EMBL/GenBank/DDBJ databases">
        <title>Novel microbial phyla capable of carbon fixation and sulfur reduction in deep-sea sediments.</title>
        <authorList>
            <person name="Huang J."/>
            <person name="Baker B."/>
            <person name="Wang Y."/>
        </authorList>
    </citation>
    <scope>NUCLEOTIDE SEQUENCE [LARGE SCALE GENOMIC DNA]</scope>
    <source>
        <strain evidence="11">B3_LCP</strain>
    </source>
</reference>
<evidence type="ECO:0000256" key="8">
    <source>
        <dbReference type="HAMAP-Rule" id="MF_00011"/>
    </source>
</evidence>
<keyword evidence="4 8" id="KW-0547">Nucleotide-binding</keyword>
<sequence length="428" mass="46877">MPVIAVIGAQWGDEGKGKIVDLFAEKADVVVRSQGGANAGHTIQRDGQRIVLHLLPSGILTPSIKCLIGTGVVLDPDAFLQEISEVEALGINLKDRIVLDYRTHLVFPTHKLIEACQEEARAGEMIGTTRRGIGPAYSDKAARRGVRVGDLLDKNIREKICNQLYDQHAALLDKLYGKKPPERGEFLRDAERWADALHQYAGDAVHRFHEALDAEQTILLEGAQGVLLDLDLGTYPFVTSSHPSIGGPVLGIGMPPQRIDFTLGVIKAYCTRVGSGPFPTEMDDDTTAIIRESGAEFGSTTGRPRRCGWLDLFVAKHVARWNGFDGWAVTKVDVLDGVQPLRACIGYQIRGKVQDSLPATQAAWNEAEPVYGNLKGWSDTRSKKKFEALPKGALEYLETIEKFTQVPVHLISLGADRDATILPRGEIF</sequence>
<feature type="binding site" description="in other chain" evidence="8">
    <location>
        <begin position="38"/>
        <end position="41"/>
    </location>
    <ligand>
        <name>IMP</name>
        <dbReference type="ChEBI" id="CHEBI:58053"/>
        <note>ligand shared between dimeric partners</note>
    </ligand>
</feature>
<name>A0A532UUD5_UNCL8</name>
<dbReference type="InterPro" id="IPR001114">
    <property type="entry name" value="Adenylosuccinate_synthetase"/>
</dbReference>
<feature type="binding site" evidence="8">
    <location>
        <begin position="299"/>
        <end position="305"/>
    </location>
    <ligand>
        <name>substrate</name>
    </ligand>
</feature>